<dbReference type="EMBL" id="QJNU01001196">
    <property type="protein sequence ID" value="RYO78450.1"/>
    <property type="molecule type" value="Genomic_DNA"/>
</dbReference>
<sequence length="84" mass="9238">MLIRTDNLQTSMPFTKQSFGDIISARLSAPVGFSIKPLTSQRETAPEDEQHADRAKAQLLAKALTSADASQSAQQYMAQKWLTV</sequence>
<organism evidence="1 2">
    <name type="scientific">Monosporascus ibericus</name>
    <dbReference type="NCBI Taxonomy" id="155417"/>
    <lineage>
        <taxon>Eukaryota</taxon>
        <taxon>Fungi</taxon>
        <taxon>Dikarya</taxon>
        <taxon>Ascomycota</taxon>
        <taxon>Pezizomycotina</taxon>
        <taxon>Sordariomycetes</taxon>
        <taxon>Xylariomycetidae</taxon>
        <taxon>Xylariales</taxon>
        <taxon>Xylariales incertae sedis</taxon>
        <taxon>Monosporascus</taxon>
    </lineage>
</organism>
<proteinExistence type="predicted"/>
<evidence type="ECO:0000313" key="2">
    <source>
        <dbReference type="Proteomes" id="UP000293360"/>
    </source>
</evidence>
<keyword evidence="2" id="KW-1185">Reference proteome</keyword>
<reference evidence="1 2" key="1">
    <citation type="submission" date="2018-06" db="EMBL/GenBank/DDBJ databases">
        <title>Complete Genomes of Monosporascus.</title>
        <authorList>
            <person name="Robinson A.J."/>
            <person name="Natvig D.O."/>
        </authorList>
    </citation>
    <scope>NUCLEOTIDE SEQUENCE [LARGE SCALE GENOMIC DNA]</scope>
    <source>
        <strain evidence="1 2">CBS 110550</strain>
    </source>
</reference>
<dbReference type="AlphaFoldDB" id="A0A4V1X8S6"/>
<accession>A0A4V1X8S6</accession>
<dbReference type="Proteomes" id="UP000293360">
    <property type="component" value="Unassembled WGS sequence"/>
</dbReference>
<protein>
    <submittedName>
        <fullName evidence="1">Uncharacterized protein</fullName>
    </submittedName>
</protein>
<name>A0A4V1X8S6_9PEZI</name>
<evidence type="ECO:0000313" key="1">
    <source>
        <dbReference type="EMBL" id="RYO78450.1"/>
    </source>
</evidence>
<gene>
    <name evidence="1" type="ORF">DL764_010122</name>
</gene>
<comment type="caution">
    <text evidence="1">The sequence shown here is derived from an EMBL/GenBank/DDBJ whole genome shotgun (WGS) entry which is preliminary data.</text>
</comment>